<gene>
    <name evidence="5" type="ORF">UFOPK2656_02271</name>
    <name evidence="6" type="ORF">UFOPK3099_00229</name>
    <name evidence="7" type="ORF">UFOPK3651_02784</name>
    <name evidence="8" type="ORF">UFOPK3931_00269</name>
    <name evidence="4" type="ORF">UFOPK4189_02083</name>
</gene>
<dbReference type="Gene3D" id="3.10.620.30">
    <property type="match status" value="1"/>
</dbReference>
<dbReference type="EMBL" id="CAFBMT010000021">
    <property type="protein sequence ID" value="CAB4950064.1"/>
    <property type="molecule type" value="Genomic_DNA"/>
</dbReference>
<dbReference type="EMBL" id="CAESGF010000012">
    <property type="protein sequence ID" value="CAB4364320.1"/>
    <property type="molecule type" value="Genomic_DNA"/>
</dbReference>
<accession>A0A6J7M344</accession>
<feature type="transmembrane region" description="Helical" evidence="2">
    <location>
        <begin position="214"/>
        <end position="237"/>
    </location>
</feature>
<dbReference type="PANTHER" id="PTHR42736:SF1">
    <property type="entry name" value="PROTEIN-GLUTAMINE GAMMA-GLUTAMYLTRANSFERASE"/>
    <property type="match status" value="1"/>
</dbReference>
<dbReference type="SUPFAM" id="SSF54001">
    <property type="entry name" value="Cysteine proteinases"/>
    <property type="match status" value="1"/>
</dbReference>
<keyword evidence="2" id="KW-1133">Transmembrane helix</keyword>
<evidence type="ECO:0000313" key="7">
    <source>
        <dbReference type="EMBL" id="CAB4950064.1"/>
    </source>
</evidence>
<organism evidence="8">
    <name type="scientific">freshwater metagenome</name>
    <dbReference type="NCBI Taxonomy" id="449393"/>
    <lineage>
        <taxon>unclassified sequences</taxon>
        <taxon>metagenomes</taxon>
        <taxon>ecological metagenomes</taxon>
    </lineage>
</organism>
<name>A0A6J7M344_9ZZZZ</name>
<dbReference type="EMBL" id="CAEZYF010000015">
    <property type="protein sequence ID" value="CAB4733091.1"/>
    <property type="molecule type" value="Genomic_DNA"/>
</dbReference>
<feature type="transmembrane region" description="Helical" evidence="2">
    <location>
        <begin position="157"/>
        <end position="174"/>
    </location>
</feature>
<dbReference type="EMBL" id="CAFAAV010000009">
    <property type="protein sequence ID" value="CAB4802972.1"/>
    <property type="molecule type" value="Genomic_DNA"/>
</dbReference>
<feature type="transmembrane region" description="Helical" evidence="2">
    <location>
        <begin position="43"/>
        <end position="63"/>
    </location>
</feature>
<feature type="transmembrane region" description="Helical" evidence="2">
    <location>
        <begin position="128"/>
        <end position="145"/>
    </location>
</feature>
<dbReference type="InterPro" id="IPR021878">
    <property type="entry name" value="TgpA_N"/>
</dbReference>
<feature type="compositionally biased region" description="Polar residues" evidence="1">
    <location>
        <begin position="584"/>
        <end position="595"/>
    </location>
</feature>
<feature type="transmembrane region" description="Helical" evidence="2">
    <location>
        <begin position="180"/>
        <end position="202"/>
    </location>
</feature>
<protein>
    <submittedName>
        <fullName evidence="8">Unannotated protein</fullName>
    </submittedName>
</protein>
<dbReference type="Pfam" id="PF01841">
    <property type="entry name" value="Transglut_core"/>
    <property type="match status" value="1"/>
</dbReference>
<dbReference type="PANTHER" id="PTHR42736">
    <property type="entry name" value="PROTEIN-GLUTAMINE GAMMA-GLUTAMYLTRANSFERASE"/>
    <property type="match status" value="1"/>
</dbReference>
<dbReference type="AlphaFoldDB" id="A0A6J7M344"/>
<dbReference type="InterPro" id="IPR038765">
    <property type="entry name" value="Papain-like_cys_pep_sf"/>
</dbReference>
<reference evidence="8" key="1">
    <citation type="submission" date="2020-05" db="EMBL/GenBank/DDBJ databases">
        <authorList>
            <person name="Chiriac C."/>
            <person name="Salcher M."/>
            <person name="Ghai R."/>
            <person name="Kavagutti S V."/>
        </authorList>
    </citation>
    <scope>NUCLEOTIDE SEQUENCE</scope>
</reference>
<evidence type="ECO:0000256" key="2">
    <source>
        <dbReference type="SAM" id="Phobius"/>
    </source>
</evidence>
<dbReference type="SMART" id="SM00460">
    <property type="entry name" value="TGc"/>
    <property type="match status" value="1"/>
</dbReference>
<proteinExistence type="predicted"/>
<keyword evidence="2" id="KW-0812">Transmembrane</keyword>
<feature type="compositionally biased region" description="Low complexity" evidence="1">
    <location>
        <begin position="568"/>
        <end position="583"/>
    </location>
</feature>
<evidence type="ECO:0000256" key="1">
    <source>
        <dbReference type="SAM" id="MobiDB-lite"/>
    </source>
</evidence>
<dbReference type="Pfam" id="PF11992">
    <property type="entry name" value="TgpA_N"/>
    <property type="match status" value="1"/>
</dbReference>
<keyword evidence="2" id="KW-0472">Membrane</keyword>
<feature type="region of interest" description="Disordered" evidence="1">
    <location>
        <begin position="538"/>
        <end position="604"/>
    </location>
</feature>
<dbReference type="InterPro" id="IPR002931">
    <property type="entry name" value="Transglutaminase-like"/>
</dbReference>
<dbReference type="Pfam" id="PF13559">
    <property type="entry name" value="DUF4129"/>
    <property type="match status" value="1"/>
</dbReference>
<evidence type="ECO:0000313" key="8">
    <source>
        <dbReference type="EMBL" id="CAB4972809.1"/>
    </source>
</evidence>
<evidence type="ECO:0000313" key="4">
    <source>
        <dbReference type="EMBL" id="CAB4364320.1"/>
    </source>
</evidence>
<feature type="transmembrane region" description="Helical" evidence="2">
    <location>
        <begin position="70"/>
        <end position="90"/>
    </location>
</feature>
<evidence type="ECO:0000259" key="3">
    <source>
        <dbReference type="SMART" id="SM00460"/>
    </source>
</evidence>
<evidence type="ECO:0000313" key="5">
    <source>
        <dbReference type="EMBL" id="CAB4733091.1"/>
    </source>
</evidence>
<dbReference type="EMBL" id="CAFBOL010000004">
    <property type="protein sequence ID" value="CAB4972809.1"/>
    <property type="molecule type" value="Genomic_DNA"/>
</dbReference>
<feature type="domain" description="Transglutaminase-like" evidence="3">
    <location>
        <begin position="464"/>
        <end position="534"/>
    </location>
</feature>
<feature type="transmembrane region" description="Helical" evidence="2">
    <location>
        <begin position="610"/>
        <end position="631"/>
    </location>
</feature>
<sequence length="753" mass="79708">MSQATPIDQRQGRLATTQLLPTLCLTLLTAATAVSMCRVFPDWQYLRPLLVVVVGTHVVAALLRGLSARLIVALPTLVCAIVELLTLAYYRDTMHLLIPTDRTIDLMRIDLQLVIDQFPTAVAPVPSVGNWAVAVALALAACAAMSDTFAFRAMGRTEAIVPTAVVFIFASALGTDRHRVAVAALWIGMALLAVAVLRFRAAADEAAWMGARRWSLLAALPTIGAMVAFTAVVAAALGPLLPGAGDIALVDTRNRHGSVTEVLSPIVDLGAQLRNRGNLELFTVRSTDGAHYWREIGLPVFDGTTWQPGNEDLLQMGDRSGEVSAPGTATQQTITILALGGHLVPAAYRPVRVAPDDVRWTADSQSLVLPDTELQKDDVIAVQTKVVALSAEQLRSASNNGVDASYYSLPGSVPQTALDTASEVTATAPTAYDKAIALQNWFRSQFQYDTNVQLGNSNDAMENFLRIKRGFCQQFAGTFAVMARSLGLPARVAVGFTSGQLGADGLFHVFGRHAHAWPEVWFEGLGWVAFEPTPGRGNADTTNYTGVDAQQDRGATQPGDGTGGPSGTGATTTTALPGSTTTTVVGSPNVTTTTPAPFVSGSSGDGSGTGLPWIPILGSLLAAAVLWILIAPRAVRALAHRHDDTATARVVSAWQRTLGALSLAGAPAIGGATPLEYADIAEQATGADHRALRDIAAAVTQAVYSPSSVDADDADRCDQLAQQLDGICRDRIPVRTRLQMLFDVRLMRRRFAG</sequence>
<dbReference type="InterPro" id="IPR052901">
    <property type="entry name" value="Bact_TGase-like"/>
</dbReference>
<evidence type="ECO:0000313" key="6">
    <source>
        <dbReference type="EMBL" id="CAB4802972.1"/>
    </source>
</evidence>
<dbReference type="InterPro" id="IPR025403">
    <property type="entry name" value="TgpA-like_C"/>
</dbReference>